<organism evidence="4 5">
    <name type="scientific">Riccia fluitans</name>
    <dbReference type="NCBI Taxonomy" id="41844"/>
    <lineage>
        <taxon>Eukaryota</taxon>
        <taxon>Viridiplantae</taxon>
        <taxon>Streptophyta</taxon>
        <taxon>Embryophyta</taxon>
        <taxon>Marchantiophyta</taxon>
        <taxon>Marchantiopsida</taxon>
        <taxon>Marchantiidae</taxon>
        <taxon>Marchantiales</taxon>
        <taxon>Ricciaceae</taxon>
        <taxon>Riccia</taxon>
    </lineage>
</organism>
<dbReference type="PROSITE" id="PS50088">
    <property type="entry name" value="ANK_REPEAT"/>
    <property type="match status" value="3"/>
</dbReference>
<dbReference type="InterPro" id="IPR002110">
    <property type="entry name" value="Ankyrin_rpt"/>
</dbReference>
<dbReference type="Pfam" id="PF13606">
    <property type="entry name" value="Ank_3"/>
    <property type="match status" value="1"/>
</dbReference>
<evidence type="ECO:0000256" key="2">
    <source>
        <dbReference type="ARBA" id="ARBA00023043"/>
    </source>
</evidence>
<name>A0ABD1ZMJ7_9MARC</name>
<keyword evidence="2 3" id="KW-0040">ANK repeat</keyword>
<protein>
    <submittedName>
        <fullName evidence="4">Uncharacterized protein</fullName>
    </submittedName>
</protein>
<comment type="caution">
    <text evidence="4">The sequence shown here is derived from an EMBL/GenBank/DDBJ whole genome shotgun (WGS) entry which is preliminary data.</text>
</comment>
<dbReference type="Pfam" id="PF12796">
    <property type="entry name" value="Ank_2"/>
    <property type="match status" value="1"/>
</dbReference>
<feature type="repeat" description="ANK" evidence="3">
    <location>
        <begin position="90"/>
        <end position="123"/>
    </location>
</feature>
<proteinExistence type="predicted"/>
<reference evidence="4 5" key="1">
    <citation type="submission" date="2024-09" db="EMBL/GenBank/DDBJ databases">
        <title>Chromosome-scale assembly of Riccia fluitans.</title>
        <authorList>
            <person name="Paukszto L."/>
            <person name="Sawicki J."/>
            <person name="Karawczyk K."/>
            <person name="Piernik-Szablinska J."/>
            <person name="Szczecinska M."/>
            <person name="Mazdziarz M."/>
        </authorList>
    </citation>
    <scope>NUCLEOTIDE SEQUENCE [LARGE SCALE GENOMIC DNA]</scope>
    <source>
        <strain evidence="4">Rf_01</strain>
        <tissue evidence="4">Aerial parts of the thallus</tissue>
    </source>
</reference>
<feature type="repeat" description="ANK" evidence="3">
    <location>
        <begin position="124"/>
        <end position="147"/>
    </location>
</feature>
<dbReference type="SMART" id="SM00248">
    <property type="entry name" value="ANK"/>
    <property type="match status" value="5"/>
</dbReference>
<evidence type="ECO:0000256" key="1">
    <source>
        <dbReference type="ARBA" id="ARBA00022737"/>
    </source>
</evidence>
<feature type="repeat" description="ANK" evidence="3">
    <location>
        <begin position="161"/>
        <end position="194"/>
    </location>
</feature>
<keyword evidence="1" id="KW-0677">Repeat</keyword>
<dbReference type="PROSITE" id="PS50297">
    <property type="entry name" value="ANK_REP_REGION"/>
    <property type="match status" value="2"/>
</dbReference>
<gene>
    <name evidence="4" type="ORF">R1flu_020809</name>
</gene>
<keyword evidence="5" id="KW-1185">Reference proteome</keyword>
<dbReference type="Proteomes" id="UP001605036">
    <property type="component" value="Unassembled WGS sequence"/>
</dbReference>
<dbReference type="PANTHER" id="PTHR24198:SF165">
    <property type="entry name" value="ANKYRIN REPEAT-CONTAINING PROTEIN-RELATED"/>
    <property type="match status" value="1"/>
</dbReference>
<dbReference type="AlphaFoldDB" id="A0ABD1ZMJ7"/>
<dbReference type="PANTHER" id="PTHR24198">
    <property type="entry name" value="ANKYRIN REPEAT AND PROTEIN KINASE DOMAIN-CONTAINING PROTEIN"/>
    <property type="match status" value="1"/>
</dbReference>
<dbReference type="EMBL" id="JBHFFA010000001">
    <property type="protein sequence ID" value="KAL2652681.1"/>
    <property type="molecule type" value="Genomic_DNA"/>
</dbReference>
<sequence length="281" mass="31606">MDEIESAQVDTTIDMPNHSTLLEKLVEAAKENQRLSDVDGYSPGVVDLEETLDDDLQLKLLHLAAWTGDTPTIEYLSPIEDVDVNVATAGEFTPLHLAASRGHTEVLRNLLRRVNADVLAVSSEGFTALHLAAFGGHYQCAEALLQNCPINNHVNAKDEVLGRTALHWAVAHPSSRRLFDLLIEYQADICAKASSGFTPLHFATMSVTEKILRYEQKRTLLRRIKDPDFLQDENTEEWIYDFFQDESKKQLLRDYRSMKYSDGSLEQAILSHQGRKISPGE</sequence>
<dbReference type="InterPro" id="IPR036770">
    <property type="entry name" value="Ankyrin_rpt-contain_sf"/>
</dbReference>
<evidence type="ECO:0000313" key="5">
    <source>
        <dbReference type="Proteomes" id="UP001605036"/>
    </source>
</evidence>
<dbReference type="Gene3D" id="1.25.40.20">
    <property type="entry name" value="Ankyrin repeat-containing domain"/>
    <property type="match status" value="1"/>
</dbReference>
<evidence type="ECO:0000313" key="4">
    <source>
        <dbReference type="EMBL" id="KAL2652681.1"/>
    </source>
</evidence>
<dbReference type="SUPFAM" id="SSF48403">
    <property type="entry name" value="Ankyrin repeat"/>
    <property type="match status" value="1"/>
</dbReference>
<evidence type="ECO:0000256" key="3">
    <source>
        <dbReference type="PROSITE-ProRule" id="PRU00023"/>
    </source>
</evidence>
<accession>A0ABD1ZMJ7</accession>